<evidence type="ECO:0000313" key="2">
    <source>
        <dbReference type="Proteomes" id="UP001221757"/>
    </source>
</evidence>
<proteinExistence type="predicted"/>
<gene>
    <name evidence="1" type="ORF">B0H17DRAFT_1334240</name>
</gene>
<organism evidence="1 2">
    <name type="scientific">Mycena rosella</name>
    <name type="common">Pink bonnet</name>
    <name type="synonym">Agaricus rosellus</name>
    <dbReference type="NCBI Taxonomy" id="1033263"/>
    <lineage>
        <taxon>Eukaryota</taxon>
        <taxon>Fungi</taxon>
        <taxon>Dikarya</taxon>
        <taxon>Basidiomycota</taxon>
        <taxon>Agaricomycotina</taxon>
        <taxon>Agaricomycetes</taxon>
        <taxon>Agaricomycetidae</taxon>
        <taxon>Agaricales</taxon>
        <taxon>Marasmiineae</taxon>
        <taxon>Mycenaceae</taxon>
        <taxon>Mycena</taxon>
    </lineage>
</organism>
<keyword evidence="2" id="KW-1185">Reference proteome</keyword>
<protein>
    <submittedName>
        <fullName evidence="1">Uncharacterized protein</fullName>
    </submittedName>
</protein>
<evidence type="ECO:0000313" key="1">
    <source>
        <dbReference type="EMBL" id="KAJ7677531.1"/>
    </source>
</evidence>
<accession>A0AAD7D7K7</accession>
<sequence length="219" mass="23649">MSRKAPRAISDPVSTQTRHHFCRANIFEVFARLDVLQPRCRVPNACASPLLAANSPADAMRGPIPAITLQSPSWEFAATQLMCSPVRLAGTSRRTVDVPSLPVASSLLHTCAPAPSPTPPLLIQWNGLWSGPGRFSVVADLRNPHRTHPHAWRVRRASLTPSSATVRVRACAPELERPGTVPILLAPLRQNSTGFVALWTSAAEGARGTNYFAGRVCGR</sequence>
<dbReference type="EMBL" id="JARKIE010000137">
    <property type="protein sequence ID" value="KAJ7677531.1"/>
    <property type="molecule type" value="Genomic_DNA"/>
</dbReference>
<dbReference type="AlphaFoldDB" id="A0AAD7D7K7"/>
<reference evidence="1" key="1">
    <citation type="submission" date="2023-03" db="EMBL/GenBank/DDBJ databases">
        <title>Massive genome expansion in bonnet fungi (Mycena s.s.) driven by repeated elements and novel gene families across ecological guilds.</title>
        <authorList>
            <consortium name="Lawrence Berkeley National Laboratory"/>
            <person name="Harder C.B."/>
            <person name="Miyauchi S."/>
            <person name="Viragh M."/>
            <person name="Kuo A."/>
            <person name="Thoen E."/>
            <person name="Andreopoulos B."/>
            <person name="Lu D."/>
            <person name="Skrede I."/>
            <person name="Drula E."/>
            <person name="Henrissat B."/>
            <person name="Morin E."/>
            <person name="Kohler A."/>
            <person name="Barry K."/>
            <person name="LaButti K."/>
            <person name="Morin E."/>
            <person name="Salamov A."/>
            <person name="Lipzen A."/>
            <person name="Mereny Z."/>
            <person name="Hegedus B."/>
            <person name="Baldrian P."/>
            <person name="Stursova M."/>
            <person name="Weitz H."/>
            <person name="Taylor A."/>
            <person name="Grigoriev I.V."/>
            <person name="Nagy L.G."/>
            <person name="Martin F."/>
            <person name="Kauserud H."/>
        </authorList>
    </citation>
    <scope>NUCLEOTIDE SEQUENCE</scope>
    <source>
        <strain evidence="1">CBHHK067</strain>
    </source>
</reference>
<name>A0AAD7D7K7_MYCRO</name>
<dbReference type="Proteomes" id="UP001221757">
    <property type="component" value="Unassembled WGS sequence"/>
</dbReference>
<comment type="caution">
    <text evidence="1">The sequence shown here is derived from an EMBL/GenBank/DDBJ whole genome shotgun (WGS) entry which is preliminary data.</text>
</comment>